<dbReference type="PROSITE" id="PS51186">
    <property type="entry name" value="GNAT"/>
    <property type="match status" value="1"/>
</dbReference>
<dbReference type="GO" id="GO:0016747">
    <property type="term" value="F:acyltransferase activity, transferring groups other than amino-acyl groups"/>
    <property type="evidence" value="ECO:0007669"/>
    <property type="project" value="InterPro"/>
</dbReference>
<dbReference type="RefSeq" id="WP_164445192.1">
    <property type="nucleotide sequence ID" value="NZ_SAIY01000001.1"/>
</dbReference>
<evidence type="ECO:0000259" key="1">
    <source>
        <dbReference type="PROSITE" id="PS51186"/>
    </source>
</evidence>
<dbReference type="Gene3D" id="3.40.630.30">
    <property type="match status" value="1"/>
</dbReference>
<gene>
    <name evidence="2" type="ORF">ENC19_00510</name>
</gene>
<dbReference type="CDD" id="cd04301">
    <property type="entry name" value="NAT_SF"/>
    <property type="match status" value="1"/>
</dbReference>
<dbReference type="SUPFAM" id="SSF55729">
    <property type="entry name" value="Acyl-CoA N-acyltransferases (Nat)"/>
    <property type="match status" value="1"/>
</dbReference>
<proteinExistence type="predicted"/>
<dbReference type="Proteomes" id="UP000478148">
    <property type="component" value="Unassembled WGS sequence"/>
</dbReference>
<dbReference type="InterPro" id="IPR000182">
    <property type="entry name" value="GNAT_dom"/>
</dbReference>
<dbReference type="PANTHER" id="PTHR43072">
    <property type="entry name" value="N-ACETYLTRANSFERASE"/>
    <property type="match status" value="1"/>
</dbReference>
<sequence>MIVADEALDGRDAILAATDRHPFVRHSLPDHEPARGWRRAAAVCWLLTVEHGPIGGVIGAAAPAIDLVGAVAAAGRVGAGRWIHLPRTDPSPLGPAVTAQEDWDFRWTTGAPPAQPGEERVVRLTEADHPALTALIDEAFPTSTARPGDPSVRDWYGIRDGDRLVACGADRTRGEVGFLAGLTVAPRHRGRGLGAAITAAMTRVLLERYDMVALGVYPSNLAAIRLYRRLGYTDTFSLTSVRFG</sequence>
<dbReference type="AlphaFoldDB" id="A0A6M1KRF7"/>
<organism evidence="2 3">
    <name type="scientific">Verrucosispora sioxanthis</name>
    <dbReference type="NCBI Taxonomy" id="2499994"/>
    <lineage>
        <taxon>Bacteria</taxon>
        <taxon>Bacillati</taxon>
        <taxon>Actinomycetota</taxon>
        <taxon>Actinomycetes</taxon>
        <taxon>Micromonosporales</taxon>
        <taxon>Micromonosporaceae</taxon>
        <taxon>Micromonospora</taxon>
    </lineage>
</organism>
<reference evidence="2 3" key="1">
    <citation type="submission" date="2020-02" db="EMBL/GenBank/DDBJ databases">
        <title>Draft Genome Sequence of Verrucosispora sp. Strain CWR15, Isolated from Gulf of Mexico Sponge.</title>
        <authorList>
            <person name="Kennedy S.J."/>
            <person name="Cella E."/>
            <person name="Azarian T."/>
            <person name="Baker B.J."/>
            <person name="Shaw L.N."/>
        </authorList>
    </citation>
    <scope>NUCLEOTIDE SEQUENCE [LARGE SCALE GENOMIC DNA]</scope>
    <source>
        <strain evidence="2 3">CWR15</strain>
    </source>
</reference>
<dbReference type="InterPro" id="IPR016181">
    <property type="entry name" value="Acyl_CoA_acyltransferase"/>
</dbReference>
<protein>
    <submittedName>
        <fullName evidence="2">GNAT family N-acetyltransferase</fullName>
    </submittedName>
</protein>
<name>A0A6M1KRF7_9ACTN</name>
<dbReference type="InterPro" id="IPR013653">
    <property type="entry name" value="GCN5-like_dom"/>
</dbReference>
<evidence type="ECO:0000313" key="3">
    <source>
        <dbReference type="Proteomes" id="UP000478148"/>
    </source>
</evidence>
<dbReference type="Pfam" id="PF08445">
    <property type="entry name" value="FR47"/>
    <property type="match status" value="1"/>
</dbReference>
<keyword evidence="2" id="KW-0808">Transferase</keyword>
<feature type="domain" description="N-acetyltransferase" evidence="1">
    <location>
        <begin position="119"/>
        <end position="244"/>
    </location>
</feature>
<accession>A0A6M1KRF7</accession>
<keyword evidence="3" id="KW-1185">Reference proteome</keyword>
<comment type="caution">
    <text evidence="2">The sequence shown here is derived from an EMBL/GenBank/DDBJ whole genome shotgun (WGS) entry which is preliminary data.</text>
</comment>
<dbReference type="EMBL" id="SAIY01000001">
    <property type="protein sequence ID" value="NGM11266.1"/>
    <property type="molecule type" value="Genomic_DNA"/>
</dbReference>
<evidence type="ECO:0000313" key="2">
    <source>
        <dbReference type="EMBL" id="NGM11266.1"/>
    </source>
</evidence>